<proteinExistence type="predicted"/>
<reference evidence="1" key="1">
    <citation type="journal article" date="2019" name="bioRxiv">
        <title>The Genome of the Zebra Mussel, Dreissena polymorpha: A Resource for Invasive Species Research.</title>
        <authorList>
            <person name="McCartney M.A."/>
            <person name="Auch B."/>
            <person name="Kono T."/>
            <person name="Mallez S."/>
            <person name="Zhang Y."/>
            <person name="Obille A."/>
            <person name="Becker A."/>
            <person name="Abrahante J.E."/>
            <person name="Garbe J."/>
            <person name="Badalamenti J.P."/>
            <person name="Herman A."/>
            <person name="Mangelson H."/>
            <person name="Liachko I."/>
            <person name="Sullivan S."/>
            <person name="Sone E.D."/>
            <person name="Koren S."/>
            <person name="Silverstein K.A.T."/>
            <person name="Beckman K.B."/>
            <person name="Gohl D.M."/>
        </authorList>
    </citation>
    <scope>NUCLEOTIDE SEQUENCE</scope>
    <source>
        <strain evidence="1">Duluth1</strain>
        <tissue evidence="1">Whole animal</tissue>
    </source>
</reference>
<organism evidence="1 2">
    <name type="scientific">Dreissena polymorpha</name>
    <name type="common">Zebra mussel</name>
    <name type="synonym">Mytilus polymorpha</name>
    <dbReference type="NCBI Taxonomy" id="45954"/>
    <lineage>
        <taxon>Eukaryota</taxon>
        <taxon>Metazoa</taxon>
        <taxon>Spiralia</taxon>
        <taxon>Lophotrochozoa</taxon>
        <taxon>Mollusca</taxon>
        <taxon>Bivalvia</taxon>
        <taxon>Autobranchia</taxon>
        <taxon>Heteroconchia</taxon>
        <taxon>Euheterodonta</taxon>
        <taxon>Imparidentia</taxon>
        <taxon>Neoheterodontei</taxon>
        <taxon>Myida</taxon>
        <taxon>Dreissenoidea</taxon>
        <taxon>Dreissenidae</taxon>
        <taxon>Dreissena</taxon>
    </lineage>
</organism>
<reference evidence="1" key="2">
    <citation type="submission" date="2020-11" db="EMBL/GenBank/DDBJ databases">
        <authorList>
            <person name="McCartney M.A."/>
            <person name="Auch B."/>
            <person name="Kono T."/>
            <person name="Mallez S."/>
            <person name="Becker A."/>
            <person name="Gohl D.M."/>
            <person name="Silverstein K.A.T."/>
            <person name="Koren S."/>
            <person name="Bechman K.B."/>
            <person name="Herman A."/>
            <person name="Abrahante J.E."/>
            <person name="Garbe J."/>
        </authorList>
    </citation>
    <scope>NUCLEOTIDE SEQUENCE</scope>
    <source>
        <strain evidence="1">Duluth1</strain>
        <tissue evidence="1">Whole animal</tissue>
    </source>
</reference>
<name>A0A9D4H9Z7_DREPO</name>
<comment type="caution">
    <text evidence="1">The sequence shown here is derived from an EMBL/GenBank/DDBJ whole genome shotgun (WGS) entry which is preliminary data.</text>
</comment>
<protein>
    <submittedName>
        <fullName evidence="1">Uncharacterized protein</fullName>
    </submittedName>
</protein>
<evidence type="ECO:0000313" key="1">
    <source>
        <dbReference type="EMBL" id="KAH3827972.1"/>
    </source>
</evidence>
<evidence type="ECO:0000313" key="2">
    <source>
        <dbReference type="Proteomes" id="UP000828390"/>
    </source>
</evidence>
<sequence length="58" mass="6670">MALRPRGKLRNIEVPSSCLVLMRMLLSEDHDPRRLPALTSERASNKRFELMVVSCTLM</sequence>
<accession>A0A9D4H9Z7</accession>
<keyword evidence="2" id="KW-1185">Reference proteome</keyword>
<dbReference type="Proteomes" id="UP000828390">
    <property type="component" value="Unassembled WGS sequence"/>
</dbReference>
<dbReference type="AlphaFoldDB" id="A0A9D4H9Z7"/>
<gene>
    <name evidence="1" type="ORF">DPMN_129918</name>
</gene>
<dbReference type="EMBL" id="JAIWYP010000005">
    <property type="protein sequence ID" value="KAH3827972.1"/>
    <property type="molecule type" value="Genomic_DNA"/>
</dbReference>